<comment type="caution">
    <text evidence="2">The sequence shown here is derived from an EMBL/GenBank/DDBJ whole genome shotgun (WGS) entry which is preliminary data.</text>
</comment>
<dbReference type="Proteomes" id="UP000260823">
    <property type="component" value="Unassembled WGS sequence"/>
</dbReference>
<reference evidence="2 3" key="1">
    <citation type="submission" date="2018-08" db="EMBL/GenBank/DDBJ databases">
        <title>Mucilaginibacter terrae sp. nov., isolated from manganese diggings.</title>
        <authorList>
            <person name="Huang Y."/>
            <person name="Zhou Z."/>
        </authorList>
    </citation>
    <scope>NUCLEOTIDE SEQUENCE [LARGE SCALE GENOMIC DNA]</scope>
    <source>
        <strain evidence="2 3">ZH6</strain>
    </source>
</reference>
<feature type="signal peptide" evidence="1">
    <location>
        <begin position="1"/>
        <end position="19"/>
    </location>
</feature>
<organism evidence="2 3">
    <name type="scientific">Mucilaginibacter terrenus</name>
    <dbReference type="NCBI Taxonomy" id="2482727"/>
    <lineage>
        <taxon>Bacteria</taxon>
        <taxon>Pseudomonadati</taxon>
        <taxon>Bacteroidota</taxon>
        <taxon>Sphingobacteriia</taxon>
        <taxon>Sphingobacteriales</taxon>
        <taxon>Sphingobacteriaceae</taxon>
        <taxon>Mucilaginibacter</taxon>
    </lineage>
</organism>
<gene>
    <name evidence="2" type="ORF">DYU05_20595</name>
</gene>
<protein>
    <submittedName>
        <fullName evidence="2">Uncharacterized protein</fullName>
    </submittedName>
</protein>
<keyword evidence="3" id="KW-1185">Reference proteome</keyword>
<evidence type="ECO:0000256" key="1">
    <source>
        <dbReference type="SAM" id="SignalP"/>
    </source>
</evidence>
<keyword evidence="1" id="KW-0732">Signal</keyword>
<sequence>MKSIFFLLISLLLSTVCFSQTFKITDVVAPDKYYKEATSRYLGKNLTLNVYDNSASISIGKLSMVLKKRADNEYENIERDNEREKIIYVLKLNTTMSVITSLTWQFLAFEKDGQRRNVVVTCTGKRF</sequence>
<feature type="chain" id="PRO_5017779916" evidence="1">
    <location>
        <begin position="20"/>
        <end position="127"/>
    </location>
</feature>
<proteinExistence type="predicted"/>
<evidence type="ECO:0000313" key="2">
    <source>
        <dbReference type="EMBL" id="RFZ81159.1"/>
    </source>
</evidence>
<dbReference type="AlphaFoldDB" id="A0A3E2NJJ2"/>
<accession>A0A3E2NJJ2</accession>
<dbReference type="RefSeq" id="WP_117385059.1">
    <property type="nucleotide sequence ID" value="NZ_QWDE01000007.1"/>
</dbReference>
<dbReference type="EMBL" id="QWDE01000007">
    <property type="protein sequence ID" value="RFZ81159.1"/>
    <property type="molecule type" value="Genomic_DNA"/>
</dbReference>
<evidence type="ECO:0000313" key="3">
    <source>
        <dbReference type="Proteomes" id="UP000260823"/>
    </source>
</evidence>
<name>A0A3E2NJJ2_9SPHI</name>